<comment type="similarity">
    <text evidence="2">Belongs to the MS4A family.</text>
</comment>
<evidence type="ECO:0000256" key="3">
    <source>
        <dbReference type="ARBA" id="ARBA00022692"/>
    </source>
</evidence>
<dbReference type="PANTHER" id="PTHR23320:SF155">
    <property type="entry name" value="MEMBRANE-SPANNING 4-DOMAINS SUBFAMILY A MEMBER 8"/>
    <property type="match status" value="1"/>
</dbReference>
<feature type="transmembrane region" description="Helical" evidence="6">
    <location>
        <begin position="177"/>
        <end position="198"/>
    </location>
</feature>
<dbReference type="Ensembl" id="ENSMNET00000029758.1">
    <property type="protein sequence ID" value="ENSMNEP00000006181.1"/>
    <property type="gene ID" value="ENSMNEG00000027073.1"/>
</dbReference>
<dbReference type="GO" id="GO:0007166">
    <property type="term" value="P:cell surface receptor signaling pathway"/>
    <property type="evidence" value="ECO:0007669"/>
    <property type="project" value="TreeGrafter"/>
</dbReference>
<reference evidence="7" key="1">
    <citation type="submission" date="2025-08" db="UniProtKB">
        <authorList>
            <consortium name="Ensembl"/>
        </authorList>
    </citation>
    <scope>IDENTIFICATION</scope>
</reference>
<dbReference type="AlphaFoldDB" id="A0A2K6B449"/>
<accession>A0A2K6B449</accession>
<evidence type="ECO:0000256" key="2">
    <source>
        <dbReference type="ARBA" id="ARBA00009565"/>
    </source>
</evidence>
<dbReference type="PANTHER" id="PTHR23320">
    <property type="entry name" value="MEMBRANE-SPANNING 4-DOMAINS SUBFAMILY A MS4A -RELATED"/>
    <property type="match status" value="1"/>
</dbReference>
<feature type="transmembrane region" description="Helical" evidence="6">
    <location>
        <begin position="132"/>
        <end position="157"/>
    </location>
</feature>
<dbReference type="GO" id="GO:0005886">
    <property type="term" value="C:plasma membrane"/>
    <property type="evidence" value="ECO:0007669"/>
    <property type="project" value="Ensembl"/>
</dbReference>
<proteinExistence type="inferred from homology"/>
<keyword evidence="8" id="KW-1185">Reference proteome</keyword>
<dbReference type="GeneTree" id="ENSGT00940000162329"/>
<dbReference type="STRING" id="9545.ENSMNEP00000006181"/>
<dbReference type="Proteomes" id="UP000233120">
    <property type="component" value="Unassembled WGS sequence"/>
</dbReference>
<name>A0A2K6B449_MACNE</name>
<protein>
    <submittedName>
        <fullName evidence="7">Membrane spanning 4-domains A8</fullName>
    </submittedName>
</protein>
<keyword evidence="3 6" id="KW-0812">Transmembrane</keyword>
<sequence>MNSMTSAVPVANSVLVVAPHNGYPATPGIMSQVPLYPNNQPQVHLVPGNPPGLMSNVNRQPVQKTLKEGKTLGAIQIIIGLAHIGLGSIMGTVLVGDYLSISFYGGFPFWGGLWFIISGSLSVAAENQPYSYCLLSGSLGLNIVSAICSAVGVILFITDLSIPHPYAYPNYYSYAWGVNPGLAISGVLLVFCLLEFGIACTSSHFGCQLVCCQSSNVSPRAPQWVERCPQKGGDKGALCAFHCLLRSRSSSSVPEAFGTCPSFLACPRVPVFSR</sequence>
<evidence type="ECO:0000313" key="8">
    <source>
        <dbReference type="Proteomes" id="UP000233120"/>
    </source>
</evidence>
<dbReference type="Pfam" id="PF04103">
    <property type="entry name" value="CD20"/>
    <property type="match status" value="1"/>
</dbReference>
<keyword evidence="5 6" id="KW-0472">Membrane</keyword>
<feature type="transmembrane region" description="Helical" evidence="6">
    <location>
        <begin position="72"/>
        <end position="95"/>
    </location>
</feature>
<evidence type="ECO:0000256" key="4">
    <source>
        <dbReference type="ARBA" id="ARBA00022989"/>
    </source>
</evidence>
<dbReference type="InterPro" id="IPR007237">
    <property type="entry name" value="CD20-like"/>
</dbReference>
<evidence type="ECO:0000256" key="1">
    <source>
        <dbReference type="ARBA" id="ARBA00004141"/>
    </source>
</evidence>
<evidence type="ECO:0000256" key="6">
    <source>
        <dbReference type="SAM" id="Phobius"/>
    </source>
</evidence>
<feature type="transmembrane region" description="Helical" evidence="6">
    <location>
        <begin position="107"/>
        <end position="125"/>
    </location>
</feature>
<comment type="subcellular location">
    <subcellularLocation>
        <location evidence="1">Membrane</location>
        <topology evidence="1">Multi-pass membrane protein</topology>
    </subcellularLocation>
</comment>
<dbReference type="Bgee" id="ENSMNEG00000027073">
    <property type="expression patterns" value="Expressed in colon and 1 other cell type or tissue"/>
</dbReference>
<dbReference type="InterPro" id="IPR030417">
    <property type="entry name" value="MS4A"/>
</dbReference>
<gene>
    <name evidence="7" type="primary">MS4A8</name>
</gene>
<evidence type="ECO:0000313" key="7">
    <source>
        <dbReference type="Ensembl" id="ENSMNEP00000006181.1"/>
    </source>
</evidence>
<keyword evidence="4 6" id="KW-1133">Transmembrane helix</keyword>
<evidence type="ECO:0000256" key="5">
    <source>
        <dbReference type="ARBA" id="ARBA00023136"/>
    </source>
</evidence>
<organism evidence="7 8">
    <name type="scientific">Macaca nemestrina</name>
    <name type="common">Pig-tailed macaque</name>
    <dbReference type="NCBI Taxonomy" id="9545"/>
    <lineage>
        <taxon>Eukaryota</taxon>
        <taxon>Metazoa</taxon>
        <taxon>Chordata</taxon>
        <taxon>Craniata</taxon>
        <taxon>Vertebrata</taxon>
        <taxon>Euteleostomi</taxon>
        <taxon>Mammalia</taxon>
        <taxon>Eutheria</taxon>
        <taxon>Euarchontoglires</taxon>
        <taxon>Primates</taxon>
        <taxon>Haplorrhini</taxon>
        <taxon>Catarrhini</taxon>
        <taxon>Cercopithecidae</taxon>
        <taxon>Cercopithecinae</taxon>
        <taxon>Macaca</taxon>
    </lineage>
</organism>
<reference evidence="7" key="2">
    <citation type="submission" date="2025-09" db="UniProtKB">
        <authorList>
            <consortium name="Ensembl"/>
        </authorList>
    </citation>
    <scope>IDENTIFICATION</scope>
</reference>